<proteinExistence type="predicted"/>
<name>G2DBN5_9GAMM</name>
<reference evidence="1" key="1">
    <citation type="journal article" date="2011" name="ISME J.">
        <title>The endosymbionts of the deep-sea tubeworms Riftia pachyptila and Tevnia jerichonana share an identical physiology as revealed by proteogenomic analyses.</title>
        <authorList>
            <person name="Gardebrecht A."/>
            <person name="Markert S."/>
            <person name="Felbeck H."/>
            <person name="Thuermer A."/>
            <person name="Albrecht D."/>
            <person name="Wollherr A."/>
            <person name="Kabisch J."/>
            <person name="Lehmann R."/>
            <person name="Daniel R."/>
            <person name="Liesegang H."/>
            <person name="Hecker M."/>
            <person name="Sievert S.M."/>
            <person name="Schweder T."/>
        </authorList>
    </citation>
    <scope>NUCLEOTIDE SEQUENCE [LARGE SCALE GENOMIC DNA]</scope>
</reference>
<protein>
    <recommendedName>
        <fullName evidence="3">1-deoxy-D-xylulose-5-phosphate synthase</fullName>
    </recommendedName>
</protein>
<gene>
    <name evidence="1" type="ORF">Rifp1Sym_at00100</name>
</gene>
<sequence>MRLLNLGLPDRFIHHATQQQQLAECGLDLRGVLDSVSGALKELPASVYQTSA</sequence>
<comment type="caution">
    <text evidence="1">The sequence shown here is derived from an EMBL/GenBank/DDBJ whole genome shotgun (WGS) entry which is preliminary data.</text>
</comment>
<dbReference type="InterPro" id="IPR009014">
    <property type="entry name" value="Transketo_C/PFOR_II"/>
</dbReference>
<accession>G2DBN5</accession>
<dbReference type="AlphaFoldDB" id="G2DBN5"/>
<keyword evidence="2" id="KW-1185">Reference proteome</keyword>
<dbReference type="Gene3D" id="3.40.50.920">
    <property type="match status" value="1"/>
</dbReference>
<dbReference type="Proteomes" id="UP000004491">
    <property type="component" value="Unassembled WGS sequence"/>
</dbReference>
<evidence type="ECO:0000313" key="2">
    <source>
        <dbReference type="Proteomes" id="UP000004491"/>
    </source>
</evidence>
<evidence type="ECO:0000313" key="1">
    <source>
        <dbReference type="EMBL" id="EGV51957.1"/>
    </source>
</evidence>
<organism evidence="1 2">
    <name type="scientific">endosymbiont of Riftia pachyptila</name>
    <name type="common">vent Ph05</name>
    <dbReference type="NCBI Taxonomy" id="1048808"/>
    <lineage>
        <taxon>Bacteria</taxon>
        <taxon>Pseudomonadati</taxon>
        <taxon>Pseudomonadota</taxon>
        <taxon>Gammaproteobacteria</taxon>
        <taxon>sulfur-oxidizing symbionts</taxon>
    </lineage>
</organism>
<dbReference type="EMBL" id="AFOC01000020">
    <property type="protein sequence ID" value="EGV51957.1"/>
    <property type="molecule type" value="Genomic_DNA"/>
</dbReference>
<evidence type="ECO:0008006" key="3">
    <source>
        <dbReference type="Google" id="ProtNLM"/>
    </source>
</evidence>